<feature type="transmembrane region" description="Helical" evidence="1">
    <location>
        <begin position="116"/>
        <end position="135"/>
    </location>
</feature>
<evidence type="ECO:0000256" key="2">
    <source>
        <dbReference type="SAM" id="SignalP"/>
    </source>
</evidence>
<feature type="signal peptide" evidence="2">
    <location>
        <begin position="1"/>
        <end position="18"/>
    </location>
</feature>
<protein>
    <submittedName>
        <fullName evidence="3">Uncharacterized protein</fullName>
    </submittedName>
</protein>
<dbReference type="RefSeq" id="WP_379805887.1">
    <property type="nucleotide sequence ID" value="NZ_JBHUOL010000012.1"/>
</dbReference>
<sequence length="150" mass="16551">MKYLFIFFFFAFSVFSFAQSNVLVIQKNNSNRTIEIKENKRIKVETTDGEKLYGRFTVIDSSSILIKEKIVLLEDVVTMKRKSLFGTIANPVFIVYGSVMVIAGITTVGTGGLGSLAGAILLVGGLPVLIIPLVSNLHPVNDWNYSIKTE</sequence>
<gene>
    <name evidence="3" type="ORF">ACFSX9_06590</name>
</gene>
<keyword evidence="4" id="KW-1185">Reference proteome</keyword>
<dbReference type="Proteomes" id="UP001597549">
    <property type="component" value="Unassembled WGS sequence"/>
</dbReference>
<keyword evidence="2" id="KW-0732">Signal</keyword>
<feature type="chain" id="PRO_5045891076" evidence="2">
    <location>
        <begin position="19"/>
        <end position="150"/>
    </location>
</feature>
<name>A0ABW5Z6R9_9FLAO</name>
<keyword evidence="1" id="KW-1133">Transmembrane helix</keyword>
<accession>A0ABW5Z6R9</accession>
<evidence type="ECO:0000256" key="1">
    <source>
        <dbReference type="SAM" id="Phobius"/>
    </source>
</evidence>
<feature type="transmembrane region" description="Helical" evidence="1">
    <location>
        <begin position="88"/>
        <end position="109"/>
    </location>
</feature>
<proteinExistence type="predicted"/>
<keyword evidence="1" id="KW-0472">Membrane</keyword>
<organism evidence="3 4">
    <name type="scientific">Flavobacterium ardleyense</name>
    <dbReference type="NCBI Taxonomy" id="2038737"/>
    <lineage>
        <taxon>Bacteria</taxon>
        <taxon>Pseudomonadati</taxon>
        <taxon>Bacteroidota</taxon>
        <taxon>Flavobacteriia</taxon>
        <taxon>Flavobacteriales</taxon>
        <taxon>Flavobacteriaceae</taxon>
        <taxon>Flavobacterium</taxon>
    </lineage>
</organism>
<evidence type="ECO:0000313" key="3">
    <source>
        <dbReference type="EMBL" id="MFD2908398.1"/>
    </source>
</evidence>
<dbReference type="EMBL" id="JBHUOL010000012">
    <property type="protein sequence ID" value="MFD2908398.1"/>
    <property type="molecule type" value="Genomic_DNA"/>
</dbReference>
<evidence type="ECO:0000313" key="4">
    <source>
        <dbReference type="Proteomes" id="UP001597549"/>
    </source>
</evidence>
<reference evidence="4" key="1">
    <citation type="journal article" date="2019" name="Int. J. Syst. Evol. Microbiol.">
        <title>The Global Catalogue of Microorganisms (GCM) 10K type strain sequencing project: providing services to taxonomists for standard genome sequencing and annotation.</title>
        <authorList>
            <consortium name="The Broad Institute Genomics Platform"/>
            <consortium name="The Broad Institute Genome Sequencing Center for Infectious Disease"/>
            <person name="Wu L."/>
            <person name="Ma J."/>
        </authorList>
    </citation>
    <scope>NUCLEOTIDE SEQUENCE [LARGE SCALE GENOMIC DNA]</scope>
    <source>
        <strain evidence="4">KCTC 52644</strain>
    </source>
</reference>
<comment type="caution">
    <text evidence="3">The sequence shown here is derived from an EMBL/GenBank/DDBJ whole genome shotgun (WGS) entry which is preliminary data.</text>
</comment>
<keyword evidence="1" id="KW-0812">Transmembrane</keyword>